<feature type="region of interest" description="Disordered" evidence="2">
    <location>
        <begin position="260"/>
        <end position="289"/>
    </location>
</feature>
<feature type="coiled-coil region" evidence="1">
    <location>
        <begin position="18"/>
        <end position="45"/>
    </location>
</feature>
<dbReference type="EMBL" id="ML119907">
    <property type="protein sequence ID" value="RPA71683.1"/>
    <property type="molecule type" value="Genomic_DNA"/>
</dbReference>
<gene>
    <name evidence="3" type="ORF">BJ508DRAFT_335792</name>
</gene>
<reference evidence="3 4" key="1">
    <citation type="journal article" date="2018" name="Nat. Ecol. Evol.">
        <title>Pezizomycetes genomes reveal the molecular basis of ectomycorrhizal truffle lifestyle.</title>
        <authorList>
            <person name="Murat C."/>
            <person name="Payen T."/>
            <person name="Noel B."/>
            <person name="Kuo A."/>
            <person name="Morin E."/>
            <person name="Chen J."/>
            <person name="Kohler A."/>
            <person name="Krizsan K."/>
            <person name="Balestrini R."/>
            <person name="Da Silva C."/>
            <person name="Montanini B."/>
            <person name="Hainaut M."/>
            <person name="Levati E."/>
            <person name="Barry K.W."/>
            <person name="Belfiori B."/>
            <person name="Cichocki N."/>
            <person name="Clum A."/>
            <person name="Dockter R.B."/>
            <person name="Fauchery L."/>
            <person name="Guy J."/>
            <person name="Iotti M."/>
            <person name="Le Tacon F."/>
            <person name="Lindquist E.A."/>
            <person name="Lipzen A."/>
            <person name="Malagnac F."/>
            <person name="Mello A."/>
            <person name="Molinier V."/>
            <person name="Miyauchi S."/>
            <person name="Poulain J."/>
            <person name="Riccioni C."/>
            <person name="Rubini A."/>
            <person name="Sitrit Y."/>
            <person name="Splivallo R."/>
            <person name="Traeger S."/>
            <person name="Wang M."/>
            <person name="Zifcakova L."/>
            <person name="Wipf D."/>
            <person name="Zambonelli A."/>
            <person name="Paolocci F."/>
            <person name="Nowrousian M."/>
            <person name="Ottonello S."/>
            <person name="Baldrian P."/>
            <person name="Spatafora J.W."/>
            <person name="Henrissat B."/>
            <person name="Nagy L.G."/>
            <person name="Aury J.M."/>
            <person name="Wincker P."/>
            <person name="Grigoriev I.V."/>
            <person name="Bonfante P."/>
            <person name="Martin F.M."/>
        </authorList>
    </citation>
    <scope>NUCLEOTIDE SEQUENCE [LARGE SCALE GENOMIC DNA]</scope>
    <source>
        <strain evidence="3 4">RN42</strain>
    </source>
</reference>
<keyword evidence="4" id="KW-1185">Reference proteome</keyword>
<evidence type="ECO:0000256" key="1">
    <source>
        <dbReference type="SAM" id="Coils"/>
    </source>
</evidence>
<protein>
    <submittedName>
        <fullName evidence="3">Uncharacterized protein</fullName>
    </submittedName>
</protein>
<proteinExistence type="predicted"/>
<dbReference type="Proteomes" id="UP000275078">
    <property type="component" value="Unassembled WGS sequence"/>
</dbReference>
<evidence type="ECO:0000313" key="4">
    <source>
        <dbReference type="Proteomes" id="UP000275078"/>
    </source>
</evidence>
<feature type="compositionally biased region" description="Basic and acidic residues" evidence="2">
    <location>
        <begin position="268"/>
        <end position="281"/>
    </location>
</feature>
<keyword evidence="1" id="KW-0175">Coiled coil</keyword>
<accession>A0A3N4HB41</accession>
<evidence type="ECO:0000256" key="2">
    <source>
        <dbReference type="SAM" id="MobiDB-lite"/>
    </source>
</evidence>
<sequence length="289" mass="31580">MSAQSLPAPADESAPSTKAEAVATIKKLNERILELEAEVKEAQKDKLSLELFELAKGFTDRIVLALNQKKSGFAWESDYGFRTHGAMMKVLSNESNQLGAVCNISELTTQELVLKLNDFPNYAILFRTLEALGITTRVFFAVVGLTEVRHKVGHPKDGITKAAWTPAVHRFIETLQAFPPKETKLITCDFVQNLKELAETDPSWINEKAQAATVKKDYLARVARTVWARPLPEASAAKKTGISPSAKDLISGLASKLGEGRGFGRGGRLVEEEKPRFEGGRGRGSGRSG</sequence>
<name>A0A3N4HB41_ASCIM</name>
<dbReference type="AlphaFoldDB" id="A0A3N4HB41"/>
<organism evidence="3 4">
    <name type="scientific">Ascobolus immersus RN42</name>
    <dbReference type="NCBI Taxonomy" id="1160509"/>
    <lineage>
        <taxon>Eukaryota</taxon>
        <taxon>Fungi</taxon>
        <taxon>Dikarya</taxon>
        <taxon>Ascomycota</taxon>
        <taxon>Pezizomycotina</taxon>
        <taxon>Pezizomycetes</taxon>
        <taxon>Pezizales</taxon>
        <taxon>Ascobolaceae</taxon>
        <taxon>Ascobolus</taxon>
    </lineage>
</organism>
<evidence type="ECO:0000313" key="3">
    <source>
        <dbReference type="EMBL" id="RPA71683.1"/>
    </source>
</evidence>